<accession>A0AA51N7T7</accession>
<keyword evidence="4" id="KW-1185">Reference proteome</keyword>
<dbReference type="PROSITE" id="PS51257">
    <property type="entry name" value="PROKAR_LIPOPROTEIN"/>
    <property type="match status" value="1"/>
</dbReference>
<gene>
    <name evidence="3" type="ORF">QYS48_28355</name>
</gene>
<feature type="region of interest" description="Disordered" evidence="1">
    <location>
        <begin position="237"/>
        <end position="262"/>
    </location>
</feature>
<dbReference type="Proteomes" id="UP001244443">
    <property type="component" value="Chromosome"/>
</dbReference>
<organism evidence="3 4">
    <name type="scientific">Marivirga arenosa</name>
    <dbReference type="NCBI Taxonomy" id="3059076"/>
    <lineage>
        <taxon>Bacteria</taxon>
        <taxon>Pseudomonadati</taxon>
        <taxon>Bacteroidota</taxon>
        <taxon>Cytophagia</taxon>
        <taxon>Cytophagales</taxon>
        <taxon>Marivirgaceae</taxon>
        <taxon>Marivirga</taxon>
    </lineage>
</organism>
<feature type="chain" id="PRO_5041468362" evidence="2">
    <location>
        <begin position="22"/>
        <end position="559"/>
    </location>
</feature>
<evidence type="ECO:0000256" key="1">
    <source>
        <dbReference type="SAM" id="MobiDB-lite"/>
    </source>
</evidence>
<keyword evidence="2" id="KW-0732">Signal</keyword>
<evidence type="ECO:0000313" key="3">
    <source>
        <dbReference type="EMBL" id="WMN07270.1"/>
    </source>
</evidence>
<evidence type="ECO:0000256" key="2">
    <source>
        <dbReference type="SAM" id="SignalP"/>
    </source>
</evidence>
<sequence length="559" mass="61855">MKNLKLLSLLLSLILLTLLFSCDKVELDEITKEDPQKVQKIDLNSDANLKQLVSNLKGSNSNLRAVNSNWDNLDTENIVGYMKENGLYNYSIPIKSADENFIEYLKIANRGEQYFGYILQYAPSNAEYVKGFDNYTGLVRMYDLNGQLLSTEYIQEGIQQENIPDSLVANQRMTEVENCRYVMIDVVYDDNSIGPGGTTTEMVILCDPVAGGGNGGDDGGTSSGGDWGTPIDGAPIPTGGDGGISGGSSTGGNGLGDPFGFTDSPTTEEEITTYLNYYLQNNQDAIIDLPCEQIQQWSNVSSFKPGNTVMQKIESLADQYAGVEALFRGNFSIQNIENASGKTVNMDYFSVDVTLPAGMTPQNLLSHIRQNINDFIDTDLSEFTPFNLSDEGQDIGYNIQEDDLWNSNTPKGTVIHIEIPGAAGDGSVICSYSNSHRWRFTTISAPLDWTHPVSGTREFGYKDNYDGTYTFYTRGVDRINNWIDSQFVERFKENPFEDPDKLWQSFQNGIKNYVVGQGGSADFDNTGNNKNKITGRPDWNQISDVLQGNLPVESLDHCN</sequence>
<dbReference type="AlphaFoldDB" id="A0AA51N7T7"/>
<dbReference type="RefSeq" id="WP_308357364.1">
    <property type="nucleotide sequence ID" value="NZ_CP129970.2"/>
</dbReference>
<dbReference type="EMBL" id="CP129970">
    <property type="protein sequence ID" value="WMN07270.1"/>
    <property type="molecule type" value="Genomic_DNA"/>
</dbReference>
<reference evidence="3" key="1">
    <citation type="submission" date="2023-08" db="EMBL/GenBank/DDBJ databases">
        <title>Comparative genomics and taxonomic characterization of three novel marine species of genus Marivirga.</title>
        <authorList>
            <person name="Muhammad N."/>
            <person name="Kim S.-G."/>
        </authorList>
    </citation>
    <scope>NUCLEOTIDE SEQUENCE [LARGE SCALE GENOMIC DNA]</scope>
    <source>
        <strain evidence="3">ABR2-2</strain>
    </source>
</reference>
<feature type="signal peptide" evidence="2">
    <location>
        <begin position="1"/>
        <end position="21"/>
    </location>
</feature>
<name>A0AA51N7T7_9BACT</name>
<protein>
    <submittedName>
        <fullName evidence="3">Uncharacterized protein</fullName>
    </submittedName>
</protein>
<proteinExistence type="predicted"/>
<evidence type="ECO:0000313" key="4">
    <source>
        <dbReference type="Proteomes" id="UP001244443"/>
    </source>
</evidence>
<feature type="compositionally biased region" description="Gly residues" evidence="1">
    <location>
        <begin position="239"/>
        <end position="257"/>
    </location>
</feature>